<name>A0ABV5Z7I9_9GAMM</name>
<accession>A0ABV5Z7I9</accession>
<evidence type="ECO:0000313" key="1">
    <source>
        <dbReference type="EMBL" id="MFB9885252.1"/>
    </source>
</evidence>
<dbReference type="EMBL" id="JBHLZN010000001">
    <property type="protein sequence ID" value="MFB9885252.1"/>
    <property type="molecule type" value="Genomic_DNA"/>
</dbReference>
<dbReference type="Proteomes" id="UP001589628">
    <property type="component" value="Unassembled WGS sequence"/>
</dbReference>
<gene>
    <name evidence="1" type="ORF">ACFFLH_02335</name>
</gene>
<keyword evidence="2" id="KW-1185">Reference proteome</keyword>
<sequence>MPSYQELVIEAQALCALIADNPQARLASRQAFYQRYGFSSQDGFSYGDSELAFLKWEIRRGVLNPMSANPAGSHWWRNVNLDFIFHSELAGLMDQQDVSPTAETPAATLAWLNFLAHPTPTNWYRAHNTTILAGFEAKQAYMADEIALEREFINITLYRLLFAQALVEDATIFGNIGKWIADPRGFAVDFIVHLTNFYPNHYPLTEADRPLIEGTGHSIQALEVRILDRDIILPHLSKLYQAAAQWNNSPFLLTYEQDGVPVYPPSLP</sequence>
<reference evidence="1 2" key="1">
    <citation type="submission" date="2024-09" db="EMBL/GenBank/DDBJ databases">
        <authorList>
            <person name="Sun Q."/>
            <person name="Mori K."/>
        </authorList>
    </citation>
    <scope>NUCLEOTIDE SEQUENCE [LARGE SCALE GENOMIC DNA]</scope>
    <source>
        <strain evidence="1 2">ATCC 51285</strain>
    </source>
</reference>
<evidence type="ECO:0000313" key="2">
    <source>
        <dbReference type="Proteomes" id="UP001589628"/>
    </source>
</evidence>
<dbReference type="RefSeq" id="WP_027313156.1">
    <property type="nucleotide sequence ID" value="NZ_JBHLZN010000001.1"/>
</dbReference>
<proteinExistence type="predicted"/>
<comment type="caution">
    <text evidence="1">The sequence shown here is derived from an EMBL/GenBank/DDBJ whole genome shotgun (WGS) entry which is preliminary data.</text>
</comment>
<protein>
    <submittedName>
        <fullName evidence="1">Uncharacterized protein</fullName>
    </submittedName>
</protein>
<organism evidence="1 2">
    <name type="scientific">Balneatrix alpica</name>
    <dbReference type="NCBI Taxonomy" id="75684"/>
    <lineage>
        <taxon>Bacteria</taxon>
        <taxon>Pseudomonadati</taxon>
        <taxon>Pseudomonadota</taxon>
        <taxon>Gammaproteobacteria</taxon>
        <taxon>Oceanospirillales</taxon>
        <taxon>Balneatrichaceae</taxon>
        <taxon>Balneatrix</taxon>
    </lineage>
</organism>